<evidence type="ECO:0000313" key="1">
    <source>
        <dbReference type="Ensembl" id="ENSACIP00000021132.1"/>
    </source>
</evidence>
<organism evidence="1 2">
    <name type="scientific">Amphilophus citrinellus</name>
    <name type="common">Midas cichlid</name>
    <name type="synonym">Cichlasoma citrinellum</name>
    <dbReference type="NCBI Taxonomy" id="61819"/>
    <lineage>
        <taxon>Eukaryota</taxon>
        <taxon>Metazoa</taxon>
        <taxon>Chordata</taxon>
        <taxon>Craniata</taxon>
        <taxon>Vertebrata</taxon>
        <taxon>Euteleostomi</taxon>
        <taxon>Actinopterygii</taxon>
        <taxon>Neopterygii</taxon>
        <taxon>Teleostei</taxon>
        <taxon>Neoteleostei</taxon>
        <taxon>Acanthomorphata</taxon>
        <taxon>Ovalentaria</taxon>
        <taxon>Cichlomorphae</taxon>
        <taxon>Cichliformes</taxon>
        <taxon>Cichlidae</taxon>
        <taxon>New World cichlids</taxon>
        <taxon>Cichlasomatinae</taxon>
        <taxon>Heroini</taxon>
        <taxon>Amphilophus</taxon>
    </lineage>
</organism>
<dbReference type="AlphaFoldDB" id="A0A3Q0SDV6"/>
<name>A0A3Q0SDV6_AMPCI</name>
<accession>A0A3Q0SDV6</accession>
<protein>
    <submittedName>
        <fullName evidence="1">Uncharacterized protein</fullName>
    </submittedName>
</protein>
<dbReference type="GO" id="GO:0005634">
    <property type="term" value="C:nucleus"/>
    <property type="evidence" value="ECO:0007669"/>
    <property type="project" value="TreeGrafter"/>
</dbReference>
<dbReference type="OMA" id="HIHLDSC"/>
<dbReference type="STRING" id="61819.ENSACIP00000021132"/>
<dbReference type="GO" id="GO:0045944">
    <property type="term" value="P:positive regulation of transcription by RNA polymerase II"/>
    <property type="evidence" value="ECO:0007669"/>
    <property type="project" value="TreeGrafter"/>
</dbReference>
<dbReference type="InterPro" id="IPR043451">
    <property type="entry name" value="Myocardin-like"/>
</dbReference>
<dbReference type="GeneTree" id="ENSGT00940000178257"/>
<dbReference type="Ensembl" id="ENSACIT00000021681.1">
    <property type="protein sequence ID" value="ENSACIP00000021132.1"/>
    <property type="gene ID" value="ENSACIG00000016429.1"/>
</dbReference>
<dbReference type="GO" id="GO:0051145">
    <property type="term" value="P:smooth muscle cell differentiation"/>
    <property type="evidence" value="ECO:0007669"/>
    <property type="project" value="TreeGrafter"/>
</dbReference>
<proteinExistence type="predicted"/>
<reference evidence="1" key="2">
    <citation type="submission" date="2025-09" db="UniProtKB">
        <authorList>
            <consortium name="Ensembl"/>
        </authorList>
    </citation>
    <scope>IDENTIFICATION</scope>
</reference>
<dbReference type="PANTHER" id="PTHR22793">
    <property type="entry name" value="MYOCARDIN-RELATED TRANSCRIPTION FACTOR-RELATED"/>
    <property type="match status" value="1"/>
</dbReference>
<reference evidence="1" key="1">
    <citation type="submission" date="2025-08" db="UniProtKB">
        <authorList>
            <consortium name="Ensembl"/>
        </authorList>
    </citation>
    <scope>IDENTIFICATION</scope>
</reference>
<evidence type="ECO:0000313" key="2">
    <source>
        <dbReference type="Proteomes" id="UP000261340"/>
    </source>
</evidence>
<sequence>MLCTSSILDHPPSPMDTVAPWEQGLDNMDWLDLTTEGDREAETPSLALQTPPSVFSTDFLDSSDLHIQWESCL</sequence>
<keyword evidence="2" id="KW-1185">Reference proteome</keyword>
<dbReference type="GO" id="GO:0003713">
    <property type="term" value="F:transcription coactivator activity"/>
    <property type="evidence" value="ECO:0007669"/>
    <property type="project" value="TreeGrafter"/>
</dbReference>
<dbReference type="Proteomes" id="UP000261340">
    <property type="component" value="Unplaced"/>
</dbReference>
<dbReference type="PANTHER" id="PTHR22793:SF6">
    <property type="entry name" value="MYOCARDIN-RELATED TRANSCRIPTION FACTOR A"/>
    <property type="match status" value="1"/>
</dbReference>